<organism evidence="5 6">
    <name type="scientific">Nonomuraea africana</name>
    <dbReference type="NCBI Taxonomy" id="46171"/>
    <lineage>
        <taxon>Bacteria</taxon>
        <taxon>Bacillati</taxon>
        <taxon>Actinomycetota</taxon>
        <taxon>Actinomycetes</taxon>
        <taxon>Streptosporangiales</taxon>
        <taxon>Streptosporangiaceae</taxon>
        <taxon>Nonomuraea</taxon>
    </lineage>
</organism>
<dbReference type="PROSITE" id="PS50949">
    <property type="entry name" value="HTH_GNTR"/>
    <property type="match status" value="1"/>
</dbReference>
<keyword evidence="6" id="KW-1185">Reference proteome</keyword>
<dbReference type="Proteomes" id="UP000661607">
    <property type="component" value="Unassembled WGS sequence"/>
</dbReference>
<dbReference type="PANTHER" id="PTHR43649:SF12">
    <property type="entry name" value="DIACETYLCHITOBIOSE BINDING PROTEIN DASA"/>
    <property type="match status" value="1"/>
</dbReference>
<dbReference type="CDD" id="cd07377">
    <property type="entry name" value="WHTH_GntR"/>
    <property type="match status" value="1"/>
</dbReference>
<dbReference type="InterPro" id="IPR036388">
    <property type="entry name" value="WH-like_DNA-bd_sf"/>
</dbReference>
<dbReference type="InterPro" id="IPR036390">
    <property type="entry name" value="WH_DNA-bd_sf"/>
</dbReference>
<dbReference type="PANTHER" id="PTHR43649">
    <property type="entry name" value="ARABINOSE-BINDING PROTEIN-RELATED"/>
    <property type="match status" value="1"/>
</dbReference>
<proteinExistence type="predicted"/>
<keyword evidence="1" id="KW-0805">Transcription regulation</keyword>
<name>A0ABR9KAC4_9ACTN</name>
<dbReference type="InterPro" id="IPR000524">
    <property type="entry name" value="Tscrpt_reg_HTH_GntR"/>
</dbReference>
<dbReference type="EMBL" id="JADBEF010000001">
    <property type="protein sequence ID" value="MBE1558962.1"/>
    <property type="molecule type" value="Genomic_DNA"/>
</dbReference>
<dbReference type="Gene3D" id="3.40.190.10">
    <property type="entry name" value="Periplasmic binding protein-like II"/>
    <property type="match status" value="2"/>
</dbReference>
<comment type="caution">
    <text evidence="5">The sequence shown here is derived from an EMBL/GenBank/DDBJ whole genome shotgun (WGS) entry which is preliminary data.</text>
</comment>
<dbReference type="SUPFAM" id="SSF53850">
    <property type="entry name" value="Periplasmic binding protein-like II"/>
    <property type="match status" value="1"/>
</dbReference>
<keyword evidence="5" id="KW-0762">Sugar transport</keyword>
<dbReference type="RefSeq" id="WP_192774305.1">
    <property type="nucleotide sequence ID" value="NZ_BAAASY010000017.1"/>
</dbReference>
<evidence type="ECO:0000259" key="4">
    <source>
        <dbReference type="PROSITE" id="PS50949"/>
    </source>
</evidence>
<dbReference type="PRINTS" id="PR00035">
    <property type="entry name" value="HTHGNTR"/>
</dbReference>
<dbReference type="InterPro" id="IPR006059">
    <property type="entry name" value="SBP"/>
</dbReference>
<evidence type="ECO:0000256" key="3">
    <source>
        <dbReference type="ARBA" id="ARBA00023163"/>
    </source>
</evidence>
<evidence type="ECO:0000313" key="6">
    <source>
        <dbReference type="Proteomes" id="UP000661607"/>
    </source>
</evidence>
<keyword evidence="5" id="KW-0813">Transport</keyword>
<protein>
    <submittedName>
        <fullName evidence="5">Multiple sugar transport system substrate-binding protein</fullName>
    </submittedName>
</protein>
<sequence length="469" mass="50769">MELYRQLKERLLEEVRSGRYGSDGRLPTEHELCELYGVSRTPVTRALSELADEGVVIRRRKLGTFVNPEWLNDTSLPELVVMGAGLPWAAQMRQAAGQGMRLDVRTPPLQELHDKFLKSVAEGNGPDLAVLDSVWVAEFARAGFLTPLNELDPDWVADEHDADFLPPFAGAYRQGGDTMAVQAPADVTGLWYRRSALRRAGLPPPSTWEELHSLGRALAADRPPGGHVLVLPGGHAAAETTTYALVTLLAANGASVLSESAVTLDSPATVETLRFLRRMLDDGVILPEVVNHTMDRPAQLFATGQADLCVGASYQAADLAEWAGVGLDRLYDEFGFVRMPRGPHGRSAVLCGGMAYTIPRQARHPELAMRLLKAAVAPDALVALCLETGQLPPRRSALERISLVSPFHAETGARLEHAVLRPSSPVYALVSNRLQAMVAEVLTRRLEPDAAVTRAADMISAITGLPQGS</sequence>
<dbReference type="InterPro" id="IPR050490">
    <property type="entry name" value="Bact_solute-bd_prot1"/>
</dbReference>
<evidence type="ECO:0000256" key="1">
    <source>
        <dbReference type="ARBA" id="ARBA00023015"/>
    </source>
</evidence>
<evidence type="ECO:0000313" key="5">
    <source>
        <dbReference type="EMBL" id="MBE1558962.1"/>
    </source>
</evidence>
<feature type="domain" description="HTH gntR-type" evidence="4">
    <location>
        <begin position="1"/>
        <end position="69"/>
    </location>
</feature>
<gene>
    <name evidence="5" type="ORF">H4W81_001741</name>
</gene>
<dbReference type="Pfam" id="PF00392">
    <property type="entry name" value="GntR"/>
    <property type="match status" value="1"/>
</dbReference>
<dbReference type="SUPFAM" id="SSF46785">
    <property type="entry name" value="Winged helix' DNA-binding domain"/>
    <property type="match status" value="1"/>
</dbReference>
<dbReference type="SMART" id="SM00345">
    <property type="entry name" value="HTH_GNTR"/>
    <property type="match status" value="1"/>
</dbReference>
<keyword evidence="3" id="KW-0804">Transcription</keyword>
<reference evidence="5 6" key="1">
    <citation type="submission" date="2020-10" db="EMBL/GenBank/DDBJ databases">
        <title>Sequencing the genomes of 1000 actinobacteria strains.</title>
        <authorList>
            <person name="Klenk H.-P."/>
        </authorList>
    </citation>
    <scope>NUCLEOTIDE SEQUENCE [LARGE SCALE GENOMIC DNA]</scope>
    <source>
        <strain evidence="5 6">DSM 43748</strain>
    </source>
</reference>
<accession>A0ABR9KAC4</accession>
<evidence type="ECO:0000256" key="2">
    <source>
        <dbReference type="ARBA" id="ARBA00023125"/>
    </source>
</evidence>
<dbReference type="Pfam" id="PF01547">
    <property type="entry name" value="SBP_bac_1"/>
    <property type="match status" value="1"/>
</dbReference>
<keyword evidence="2" id="KW-0238">DNA-binding</keyword>
<dbReference type="Gene3D" id="1.10.10.10">
    <property type="entry name" value="Winged helix-like DNA-binding domain superfamily/Winged helix DNA-binding domain"/>
    <property type="match status" value="1"/>
</dbReference>